<accession>A0A820MSL8</accession>
<feature type="domain" description="E3 ubiquitin-protein ligase UBR-like C-terminal" evidence="2">
    <location>
        <begin position="171"/>
        <end position="617"/>
    </location>
</feature>
<dbReference type="Pfam" id="PF18995">
    <property type="entry name" value="PRT6_C"/>
    <property type="match status" value="1"/>
</dbReference>
<comment type="catalytic activity">
    <reaction evidence="1">
        <text>S-ubiquitinyl-[E2 ubiquitin-conjugating enzyme]-L-cysteine + [acceptor protein]-L-lysine = [E2 ubiquitin-conjugating enzyme]-L-cysteine + N(6)-ubiquitinyl-[acceptor protein]-L-lysine.</text>
        <dbReference type="EC" id="2.3.2.27"/>
    </reaction>
</comment>
<comment type="pathway">
    <text evidence="1">Protein modification; protein ubiquitination.</text>
</comment>
<dbReference type="AlphaFoldDB" id="A0A820MSL8"/>
<sequence>MSNDLHWGVHVSSCGHAIHASCWTKYYNSITSQDHRRTLRMRGSANYDTERNEFLCPLCQTLSNTIIPILPSLRTFAHDRKLAQMSFSEWIDGLEKALNGSIESRYEIDTHEQQIFFNPCPLTTITKMMAERAAQNFQLLFGFAGDSRVQDFSDSIRERLMSFAKNVYMFGLNVDPDEDNDRIPTVLWTSCAYTIQSIEQLLRIDSKSIFSQLSLRQSELVTCLIKVAAVYGSLHDSDKIKKHCLTLLSVLLLSRTNIQIPSLIDIDLFHLLVSLCFTLPILFASKETSPSLTNVPPGNLNDLYLVRLIVMAHCIQILSSQGFLYETKINDNQQAKMEKTINDDDELKTLQKLVEKIIKNQTSPSSLALLLPIEEIRDKLKLSLFPLLRCTALFYHHLTGTSWPSESGLDEYSTICHYLALPICLSKLLDAENERFSNDLINSWISNLSTSKSPVKYPILVNELHSLPREYIDLMNQVSQGVAPYKYARDEARSPCICLTCGDVVVRSSSSSTATVPHLMTTNNLISTLLNMDQTMGPCNTHTQHCCGSIGLYLRVKECSLLLLSIINDGRINKTRGTFMAAPYLDDYGETDQNLRRGNPLHLCDERYRTLHRRWLSHAIPEEISRNMEFNNTSIYTHNWSQF</sequence>
<gene>
    <name evidence="3" type="ORF">UJA718_LOCUS17497</name>
</gene>
<organism evidence="3 4">
    <name type="scientific">Rotaria socialis</name>
    <dbReference type="NCBI Taxonomy" id="392032"/>
    <lineage>
        <taxon>Eukaryota</taxon>
        <taxon>Metazoa</taxon>
        <taxon>Spiralia</taxon>
        <taxon>Gnathifera</taxon>
        <taxon>Rotifera</taxon>
        <taxon>Eurotatoria</taxon>
        <taxon>Bdelloidea</taxon>
        <taxon>Philodinida</taxon>
        <taxon>Philodinidae</taxon>
        <taxon>Rotaria</taxon>
    </lineage>
</organism>
<dbReference type="GO" id="GO:0000151">
    <property type="term" value="C:ubiquitin ligase complex"/>
    <property type="evidence" value="ECO:0007669"/>
    <property type="project" value="TreeGrafter"/>
</dbReference>
<dbReference type="Proteomes" id="UP000663873">
    <property type="component" value="Unassembled WGS sequence"/>
</dbReference>
<keyword evidence="1" id="KW-0479">Metal-binding</keyword>
<comment type="caution">
    <text evidence="3">The sequence shown here is derived from an EMBL/GenBank/DDBJ whole genome shotgun (WGS) entry which is preliminary data.</text>
</comment>
<dbReference type="GO" id="GO:0061630">
    <property type="term" value="F:ubiquitin protein ligase activity"/>
    <property type="evidence" value="ECO:0007669"/>
    <property type="project" value="UniProtKB-UniRule"/>
</dbReference>
<evidence type="ECO:0000313" key="3">
    <source>
        <dbReference type="EMBL" id="CAF4377172.1"/>
    </source>
</evidence>
<dbReference type="GO" id="GO:0005737">
    <property type="term" value="C:cytoplasm"/>
    <property type="evidence" value="ECO:0007669"/>
    <property type="project" value="TreeGrafter"/>
</dbReference>
<comment type="similarity">
    <text evidence="1">Belongs to the E3 ubiquitin-protein ligase UBR1-like family.</text>
</comment>
<evidence type="ECO:0000256" key="1">
    <source>
        <dbReference type="RuleBase" id="RU366018"/>
    </source>
</evidence>
<name>A0A820MSL8_9BILA</name>
<keyword evidence="1" id="KW-0862">Zinc</keyword>
<evidence type="ECO:0000313" key="4">
    <source>
        <dbReference type="Proteomes" id="UP000663873"/>
    </source>
</evidence>
<dbReference type="UniPathway" id="UPA00143"/>
<keyword evidence="1" id="KW-0833">Ubl conjugation pathway</keyword>
<comment type="function">
    <text evidence="1">Ubiquitin ligase protein which is a component of the N-end rule pathway. Recognizes and binds to proteins bearing specific N-terminal residues that are destabilizing according to the N-end rule, leading to their ubiquitination and subsequent degradation.</text>
</comment>
<dbReference type="GO" id="GO:0016567">
    <property type="term" value="P:protein ubiquitination"/>
    <property type="evidence" value="ECO:0007669"/>
    <property type="project" value="UniProtKB-UniRule"/>
</dbReference>
<dbReference type="InterPro" id="IPR039164">
    <property type="entry name" value="UBR1-like"/>
</dbReference>
<dbReference type="PANTHER" id="PTHR21497">
    <property type="entry name" value="UBIQUITIN LIGASE E3 ALPHA-RELATED"/>
    <property type="match status" value="1"/>
</dbReference>
<dbReference type="GO" id="GO:0071596">
    <property type="term" value="P:ubiquitin-dependent protein catabolic process via the N-end rule pathway"/>
    <property type="evidence" value="ECO:0007669"/>
    <property type="project" value="UniProtKB-UniRule"/>
</dbReference>
<keyword evidence="4" id="KW-1185">Reference proteome</keyword>
<dbReference type="PANTHER" id="PTHR21497:SF24">
    <property type="entry name" value="E3 UBIQUITIN-PROTEIN LIGASE UBR1"/>
    <property type="match status" value="1"/>
</dbReference>
<dbReference type="EC" id="2.3.2.27" evidence="1"/>
<dbReference type="InterPro" id="IPR044046">
    <property type="entry name" value="E3_ligase_UBR-like_C"/>
</dbReference>
<dbReference type="GO" id="GO:0008270">
    <property type="term" value="F:zinc ion binding"/>
    <property type="evidence" value="ECO:0007669"/>
    <property type="project" value="UniProtKB-UniRule"/>
</dbReference>
<keyword evidence="1" id="KW-0863">Zinc-finger</keyword>
<keyword evidence="1" id="KW-0808">Transferase</keyword>
<protein>
    <recommendedName>
        <fullName evidence="1">E3 ubiquitin-protein ligase</fullName>
        <ecNumber evidence="1">2.3.2.27</ecNumber>
    </recommendedName>
</protein>
<proteinExistence type="inferred from homology"/>
<evidence type="ECO:0000259" key="2">
    <source>
        <dbReference type="Pfam" id="PF18995"/>
    </source>
</evidence>
<dbReference type="EMBL" id="CAJOBP010002842">
    <property type="protein sequence ID" value="CAF4377172.1"/>
    <property type="molecule type" value="Genomic_DNA"/>
</dbReference>
<reference evidence="3" key="1">
    <citation type="submission" date="2021-02" db="EMBL/GenBank/DDBJ databases">
        <authorList>
            <person name="Nowell W R."/>
        </authorList>
    </citation>
    <scope>NUCLEOTIDE SEQUENCE</scope>
</reference>